<evidence type="ECO:0000256" key="3">
    <source>
        <dbReference type="ARBA" id="ARBA00023163"/>
    </source>
</evidence>
<dbReference type="InterPro" id="IPR016032">
    <property type="entry name" value="Sig_transdc_resp-reg_C-effctor"/>
</dbReference>
<dbReference type="RefSeq" id="WP_274269422.1">
    <property type="nucleotide sequence ID" value="NZ_CP117880.1"/>
</dbReference>
<evidence type="ECO:0000259" key="4">
    <source>
        <dbReference type="PROSITE" id="PS50043"/>
    </source>
</evidence>
<keyword evidence="3" id="KW-0804">Transcription</keyword>
<dbReference type="InterPro" id="IPR036388">
    <property type="entry name" value="WH-like_DNA-bd_sf"/>
</dbReference>
<evidence type="ECO:0000313" key="6">
    <source>
        <dbReference type="Proteomes" id="UP001221558"/>
    </source>
</evidence>
<evidence type="ECO:0000313" key="5">
    <source>
        <dbReference type="EMBL" id="WDF70718.1"/>
    </source>
</evidence>
<name>A0ABY7WNF0_9SPHI</name>
<proteinExistence type="predicted"/>
<keyword evidence="2" id="KW-0238">DNA-binding</keyword>
<gene>
    <name evidence="5" type="ORF">PQ465_10160</name>
</gene>
<dbReference type="Pfam" id="PF00196">
    <property type="entry name" value="GerE"/>
    <property type="match status" value="1"/>
</dbReference>
<feature type="domain" description="HTH luxR-type" evidence="4">
    <location>
        <begin position="28"/>
        <end position="93"/>
    </location>
</feature>
<dbReference type="Gene3D" id="1.10.10.10">
    <property type="entry name" value="Winged helix-like DNA-binding domain superfamily/Winged helix DNA-binding domain"/>
    <property type="match status" value="1"/>
</dbReference>
<reference evidence="5 6" key="1">
    <citation type="submission" date="2023-02" db="EMBL/GenBank/DDBJ databases">
        <title>Genome sequence of Sphingobacterium sp. KACC 22765.</title>
        <authorList>
            <person name="Kim S."/>
            <person name="Heo J."/>
            <person name="Kwon S.-W."/>
        </authorList>
    </citation>
    <scope>NUCLEOTIDE SEQUENCE [LARGE SCALE GENOMIC DNA]</scope>
    <source>
        <strain evidence="5 6">KACC 22765</strain>
    </source>
</reference>
<dbReference type="CDD" id="cd06170">
    <property type="entry name" value="LuxR_C_like"/>
    <property type="match status" value="1"/>
</dbReference>
<keyword evidence="1" id="KW-0805">Transcription regulation</keyword>
<evidence type="ECO:0000256" key="2">
    <source>
        <dbReference type="ARBA" id="ARBA00023125"/>
    </source>
</evidence>
<organism evidence="5 6">
    <name type="scientific">Sphingobacterium oryzagri</name>
    <dbReference type="NCBI Taxonomy" id="3025669"/>
    <lineage>
        <taxon>Bacteria</taxon>
        <taxon>Pseudomonadati</taxon>
        <taxon>Bacteroidota</taxon>
        <taxon>Sphingobacteriia</taxon>
        <taxon>Sphingobacteriales</taxon>
        <taxon>Sphingobacteriaceae</taxon>
        <taxon>Sphingobacterium</taxon>
    </lineage>
</organism>
<keyword evidence="6" id="KW-1185">Reference proteome</keyword>
<dbReference type="PANTHER" id="PTHR44688:SF16">
    <property type="entry name" value="DNA-BINDING TRANSCRIPTIONAL ACTIVATOR DEVR_DOSR"/>
    <property type="match status" value="1"/>
</dbReference>
<dbReference type="SMART" id="SM00421">
    <property type="entry name" value="HTH_LUXR"/>
    <property type="match status" value="1"/>
</dbReference>
<dbReference type="PROSITE" id="PS50043">
    <property type="entry name" value="HTH_LUXR_2"/>
    <property type="match status" value="1"/>
</dbReference>
<dbReference type="SUPFAM" id="SSF46894">
    <property type="entry name" value="C-terminal effector domain of the bipartite response regulators"/>
    <property type="match status" value="1"/>
</dbReference>
<dbReference type="PROSITE" id="PS00622">
    <property type="entry name" value="HTH_LUXR_1"/>
    <property type="match status" value="1"/>
</dbReference>
<dbReference type="PANTHER" id="PTHR44688">
    <property type="entry name" value="DNA-BINDING TRANSCRIPTIONAL ACTIVATOR DEVR_DOSR"/>
    <property type="match status" value="1"/>
</dbReference>
<evidence type="ECO:0000256" key="1">
    <source>
        <dbReference type="ARBA" id="ARBA00023015"/>
    </source>
</evidence>
<sequence length="101" mass="11849">MHQKIQEVPGLPINDYYVFDKVKNELVDTNNVFNLTKREQHIFDLIRDGLSSNEIADKLNLSRHTVDTHRKNILKRTNTKNFFALQMKFNSVNESMTSLAR</sequence>
<accession>A0ABY7WNF0</accession>
<dbReference type="Proteomes" id="UP001221558">
    <property type="component" value="Chromosome"/>
</dbReference>
<dbReference type="InterPro" id="IPR000792">
    <property type="entry name" value="Tscrpt_reg_LuxR_C"/>
</dbReference>
<dbReference type="EMBL" id="CP117880">
    <property type="protein sequence ID" value="WDF70718.1"/>
    <property type="molecule type" value="Genomic_DNA"/>
</dbReference>
<protein>
    <submittedName>
        <fullName evidence="5">Helix-turn-helix transcriptional regulator</fullName>
    </submittedName>
</protein>
<dbReference type="PRINTS" id="PR00038">
    <property type="entry name" value="HTHLUXR"/>
</dbReference>